<name>A0ABP9BUV8_9GAMM</name>
<dbReference type="RefSeq" id="WP_345304027.1">
    <property type="nucleotide sequence ID" value="NZ_BAABJE010000015.1"/>
</dbReference>
<keyword evidence="8" id="KW-1185">Reference proteome</keyword>
<evidence type="ECO:0000256" key="2">
    <source>
        <dbReference type="ARBA" id="ARBA00022603"/>
    </source>
</evidence>
<evidence type="ECO:0000313" key="8">
    <source>
        <dbReference type="Proteomes" id="UP001499959"/>
    </source>
</evidence>
<keyword evidence="4" id="KW-0949">S-adenosyl-L-methionine</keyword>
<organism evidence="7 8">
    <name type="scientific">Lysobacter hankyongensis</name>
    <dbReference type="NCBI Taxonomy" id="1176535"/>
    <lineage>
        <taxon>Bacteria</taxon>
        <taxon>Pseudomonadati</taxon>
        <taxon>Pseudomonadota</taxon>
        <taxon>Gammaproteobacteria</taxon>
        <taxon>Lysobacterales</taxon>
        <taxon>Lysobacteraceae</taxon>
        <taxon>Lysobacter</taxon>
    </lineage>
</organism>
<proteinExistence type="inferred from homology"/>
<dbReference type="InterPro" id="IPR029063">
    <property type="entry name" value="SAM-dependent_MTases_sf"/>
</dbReference>
<keyword evidence="3" id="KW-0808">Transferase</keyword>
<evidence type="ECO:0000256" key="6">
    <source>
        <dbReference type="SAM" id="MobiDB-lite"/>
    </source>
</evidence>
<dbReference type="PANTHER" id="PTHR43667:SF2">
    <property type="entry name" value="FATTY ACID C-METHYL TRANSFERASE"/>
    <property type="match status" value="1"/>
</dbReference>
<reference evidence="8" key="1">
    <citation type="journal article" date="2019" name="Int. J. Syst. Evol. Microbiol.">
        <title>The Global Catalogue of Microorganisms (GCM) 10K type strain sequencing project: providing services to taxonomists for standard genome sequencing and annotation.</title>
        <authorList>
            <consortium name="The Broad Institute Genomics Platform"/>
            <consortium name="The Broad Institute Genome Sequencing Center for Infectious Disease"/>
            <person name="Wu L."/>
            <person name="Ma J."/>
        </authorList>
    </citation>
    <scope>NUCLEOTIDE SEQUENCE [LARGE SCALE GENOMIC DNA]</scope>
    <source>
        <strain evidence="8">JCM 18204</strain>
    </source>
</reference>
<protein>
    <submittedName>
        <fullName evidence="7">Cyclopropane-fatty-acyl-phospholipid synthase family protein</fullName>
    </submittedName>
</protein>
<dbReference type="Pfam" id="PF02353">
    <property type="entry name" value="CMAS"/>
    <property type="match status" value="1"/>
</dbReference>
<evidence type="ECO:0000256" key="4">
    <source>
        <dbReference type="ARBA" id="ARBA00022691"/>
    </source>
</evidence>
<dbReference type="InterPro" id="IPR003333">
    <property type="entry name" value="CMAS"/>
</dbReference>
<dbReference type="EMBL" id="BAABJE010000015">
    <property type="protein sequence ID" value="GAA4800541.1"/>
    <property type="molecule type" value="Genomic_DNA"/>
</dbReference>
<comment type="similarity">
    <text evidence="1">Belongs to the CFA/CMAS family.</text>
</comment>
<dbReference type="InterPro" id="IPR050723">
    <property type="entry name" value="CFA/CMAS"/>
</dbReference>
<evidence type="ECO:0000256" key="1">
    <source>
        <dbReference type="ARBA" id="ARBA00010815"/>
    </source>
</evidence>
<feature type="region of interest" description="Disordered" evidence="6">
    <location>
        <begin position="423"/>
        <end position="442"/>
    </location>
</feature>
<gene>
    <name evidence="7" type="ORF">GCM10023307_28660</name>
</gene>
<dbReference type="SUPFAM" id="SSF53335">
    <property type="entry name" value="S-adenosyl-L-methionine-dependent methyltransferases"/>
    <property type="match status" value="1"/>
</dbReference>
<dbReference type="PANTHER" id="PTHR43667">
    <property type="entry name" value="CYCLOPROPANE-FATTY-ACYL-PHOSPHOLIPID SYNTHASE"/>
    <property type="match status" value="1"/>
</dbReference>
<dbReference type="PIRSF" id="PIRSF003085">
    <property type="entry name" value="CMAS"/>
    <property type="match status" value="1"/>
</dbReference>
<keyword evidence="5" id="KW-0443">Lipid metabolism</keyword>
<evidence type="ECO:0000256" key="5">
    <source>
        <dbReference type="ARBA" id="ARBA00023098"/>
    </source>
</evidence>
<dbReference type="CDD" id="cd02440">
    <property type="entry name" value="AdoMet_MTases"/>
    <property type="match status" value="1"/>
</dbReference>
<comment type="caution">
    <text evidence="7">The sequence shown here is derived from an EMBL/GenBank/DDBJ whole genome shotgun (WGS) entry which is preliminary data.</text>
</comment>
<evidence type="ECO:0000313" key="7">
    <source>
        <dbReference type="EMBL" id="GAA4800541.1"/>
    </source>
</evidence>
<keyword evidence="2" id="KW-0489">Methyltransferase</keyword>
<dbReference type="Gene3D" id="3.40.50.150">
    <property type="entry name" value="Vaccinia Virus protein VP39"/>
    <property type="match status" value="1"/>
</dbReference>
<evidence type="ECO:0000256" key="3">
    <source>
        <dbReference type="ARBA" id="ARBA00022679"/>
    </source>
</evidence>
<sequence>MTELANRIDAAVDAVHAADYGALDRFLRKRLIARMSRLRHGRLTLHDALGTVELGEPAHVDTDLCIRIEVDSPGFYRAVAANGSVGAGEAWMDAQWRCDDLVGLVRLLVRNRDLLDAMETGPARLGGLAMQTWHALRRNTRSGSRRNIAAHYDLGNDFFRLFLSSDLMYSSGIWAGEDDTLEAASTRKLDRICRKLDLKPGDHVLEIGTGWGGFAVHAARHYGCRVTTTTISKEQHALAAQRVAEAGLEDRVVLLLQDYRDLTGTYDKLVSIEMIEAIGAQYLDTYFAKIGALLKPDGLALVQAITIEDHRYAQALRSVDFIKRHVFPGSFIPSVAAMVAAKGRASDLALIQMEDFGLSYARTLEAWRRRFLGALQEVRAQGFDDRFIAMWEFYLAYCEGGFRERSIGVAQLLMARPGHRRPAPMPDLPTHVHAHRPDELQA</sequence>
<dbReference type="Proteomes" id="UP001499959">
    <property type="component" value="Unassembled WGS sequence"/>
</dbReference>
<accession>A0ABP9BUV8</accession>